<dbReference type="InterPro" id="IPR036291">
    <property type="entry name" value="NAD(P)-bd_dom_sf"/>
</dbReference>
<evidence type="ECO:0000256" key="2">
    <source>
        <dbReference type="ARBA" id="ARBA00023027"/>
    </source>
</evidence>
<dbReference type="AlphaFoldDB" id="A0A8J7IE32"/>
<protein>
    <submittedName>
        <fullName evidence="4">D-2-hydroxyacid dehydrogenase</fullName>
    </submittedName>
</protein>
<dbReference type="GO" id="GO:0016491">
    <property type="term" value="F:oxidoreductase activity"/>
    <property type="evidence" value="ECO:0007669"/>
    <property type="project" value="UniProtKB-KW"/>
</dbReference>
<keyword evidence="2" id="KW-0520">NAD</keyword>
<keyword evidence="5" id="KW-1185">Reference proteome</keyword>
<dbReference type="EMBL" id="JADCKQ010000014">
    <property type="protein sequence ID" value="MBI1495103.1"/>
    <property type="molecule type" value="Genomic_DNA"/>
</dbReference>
<dbReference type="Gene3D" id="3.40.50.720">
    <property type="entry name" value="NAD(P)-binding Rossmann-like Domain"/>
    <property type="match status" value="2"/>
</dbReference>
<dbReference type="PANTHER" id="PTHR43333:SF1">
    <property type="entry name" value="D-ISOMER SPECIFIC 2-HYDROXYACID DEHYDROGENASE NAD-BINDING DOMAIN-CONTAINING PROTEIN"/>
    <property type="match status" value="1"/>
</dbReference>
<accession>A0A8J7IE32</accession>
<sequence length="321" mass="34672">MKNPVTILHTDNPEASRDVLAKSHPDLTIHTCDSYDALPAMITETGAEVVYSVRFAGTPGFPRQALIDAPTVKWVSIGGSGTDHMNPWNPETLTVTNAAGVAADMMAEYALGGMLHFSLNIPGFKAAQAQQNWISGRVEPIAGKTVLILGLGQTGMAVAARSKAMGLNTIGVRARPKDTPHVDEVHGMDALPGLWSRADFIVCCVPLLDSTRGLVGANAFQSMKETAVIIDVSRGGVIDEAPLIKALQGNTIRGAALDVFTIEPLPEDHPLWTFENTIITPHCSSVYDGWDLKSVEMFADNLWRYRRGETLLNIVNPERGY</sequence>
<dbReference type="CDD" id="cd05300">
    <property type="entry name" value="2-Hacid_dh_1"/>
    <property type="match status" value="1"/>
</dbReference>
<gene>
    <name evidence="4" type="ORF">H1D41_15775</name>
</gene>
<comment type="caution">
    <text evidence="4">The sequence shown here is derived from an EMBL/GenBank/DDBJ whole genome shotgun (WGS) entry which is preliminary data.</text>
</comment>
<feature type="domain" description="D-isomer specific 2-hydroxyacid dehydrogenase NAD-binding" evidence="3">
    <location>
        <begin position="112"/>
        <end position="284"/>
    </location>
</feature>
<evidence type="ECO:0000256" key="1">
    <source>
        <dbReference type="ARBA" id="ARBA00023002"/>
    </source>
</evidence>
<evidence type="ECO:0000313" key="4">
    <source>
        <dbReference type="EMBL" id="MBI1495103.1"/>
    </source>
</evidence>
<dbReference type="Pfam" id="PF02826">
    <property type="entry name" value="2-Hacid_dh_C"/>
    <property type="match status" value="1"/>
</dbReference>
<dbReference type="RefSeq" id="WP_228849825.1">
    <property type="nucleotide sequence ID" value="NZ_JADCKQ010000014.1"/>
</dbReference>
<keyword evidence="1" id="KW-0560">Oxidoreductase</keyword>
<evidence type="ECO:0000259" key="3">
    <source>
        <dbReference type="Pfam" id="PF02826"/>
    </source>
</evidence>
<proteinExistence type="predicted"/>
<reference evidence="4" key="1">
    <citation type="submission" date="2020-10" db="EMBL/GenBank/DDBJ databases">
        <title>Paenihalocynthiibacter styelae gen. nov., sp. nov., isolated from stalked sea squirt Styela clava.</title>
        <authorList>
            <person name="Kim Y.-O."/>
            <person name="Yoon J.-H."/>
        </authorList>
    </citation>
    <scope>NUCLEOTIDE SEQUENCE</scope>
    <source>
        <strain evidence="4">MYP1-1</strain>
    </source>
</reference>
<dbReference type="InterPro" id="IPR006140">
    <property type="entry name" value="D-isomer_DH_NAD-bd"/>
</dbReference>
<dbReference type="GO" id="GO:0051287">
    <property type="term" value="F:NAD binding"/>
    <property type="evidence" value="ECO:0007669"/>
    <property type="project" value="InterPro"/>
</dbReference>
<dbReference type="SUPFAM" id="SSF52283">
    <property type="entry name" value="Formate/glycerate dehydrogenase catalytic domain-like"/>
    <property type="match status" value="1"/>
</dbReference>
<dbReference type="PANTHER" id="PTHR43333">
    <property type="entry name" value="2-HACID_DH_C DOMAIN-CONTAINING PROTEIN"/>
    <property type="match status" value="1"/>
</dbReference>
<organism evidence="4 5">
    <name type="scientific">Halocynthiibacter styelae</name>
    <dbReference type="NCBI Taxonomy" id="2761955"/>
    <lineage>
        <taxon>Bacteria</taxon>
        <taxon>Pseudomonadati</taxon>
        <taxon>Pseudomonadota</taxon>
        <taxon>Alphaproteobacteria</taxon>
        <taxon>Rhodobacterales</taxon>
        <taxon>Paracoccaceae</taxon>
        <taxon>Halocynthiibacter</taxon>
    </lineage>
</organism>
<dbReference type="SUPFAM" id="SSF51735">
    <property type="entry name" value="NAD(P)-binding Rossmann-fold domains"/>
    <property type="match status" value="1"/>
</dbReference>
<evidence type="ECO:0000313" key="5">
    <source>
        <dbReference type="Proteomes" id="UP000640583"/>
    </source>
</evidence>
<dbReference type="Proteomes" id="UP000640583">
    <property type="component" value="Unassembled WGS sequence"/>
</dbReference>
<name>A0A8J7IE32_9RHOB</name>